<comment type="caution">
    <text evidence="3">The sequence shown here is derived from an EMBL/GenBank/DDBJ whole genome shotgun (WGS) entry which is preliminary data.</text>
</comment>
<dbReference type="InterPro" id="IPR002110">
    <property type="entry name" value="Ankyrin_rpt"/>
</dbReference>
<dbReference type="Proteomes" id="UP000266841">
    <property type="component" value="Unassembled WGS sequence"/>
</dbReference>
<evidence type="ECO:0000256" key="1">
    <source>
        <dbReference type="PROSITE-ProRule" id="PRU00023"/>
    </source>
</evidence>
<dbReference type="PROSITE" id="PS50297">
    <property type="entry name" value="ANK_REP_REGION"/>
    <property type="match status" value="2"/>
</dbReference>
<dbReference type="OMA" id="YCAHYNA"/>
<name>K0TJX9_THAOC</name>
<sequence length="768" mass="83805">MDRPPSTSTLPTSIFEAIKNDDWQGLLALYATNALDAVRSYSALRSDAERPRGSTGQSIPRQQPPPTSSLISGENIQNAAQLPILGILHSKERVTTMSSRESCALPDNPLVRELDEIAQQILGQIGDPTGVAVGEKKREGISSSSMASALDHILHHSTLPQSSREFNWGKIISQSVSELSNSRPLHTFTVRKNARRRREDMKGTETGELPDERDPLIFEGHLANSTPGDVVSDGGTGTGTAQHLACLLDSPFALMVLLVFGVDVESRHTAFRRLAIHEAAQADSPRCLSLLLELGTRFTDGKCDASCGESFTDDKSEQSRKKCHLKKKKRKNFFSLLEKKRSPDGEGVDSTNIPHSLKTMWKAVQHMQCGDMNEMDAAHFCLDRLTIPTKSGASLTLQCPQNTPLHWASFKNSIRAIDVLLSFNADVNSRAQPSGWTPLHDAAYSDASDAAARLISAGSFVDAKSHSGATPLCFAAQENAPNATRLLLQSGADPSVRCTGNTQARANNADNSHPSRFSGYTPLHYCAHYNAADAAQVLLYERGSNSSLSTVDLLEIVDVTRRMPIHVAVARGSCEVLQEILHAGARVETSFYHPSTPLRIPSMFASPPSPDATSLAIPILGAPHNIEEQAAAISTISSSPTSVVHHPVSPPILKAMLPSQPVTSSKPWNCLSQQSINGTTYSRQLTGPRFLKYFDVGKRLEQQGRGIYLDLWPNILAFVGRGWFEIDDVPSRKLKLPALVINMDAVNEEEHMEDDDMQFELEEHIAIL</sequence>
<dbReference type="Gene3D" id="1.25.40.20">
    <property type="entry name" value="Ankyrin repeat-containing domain"/>
    <property type="match status" value="2"/>
</dbReference>
<protein>
    <submittedName>
        <fullName evidence="3">Uncharacterized protein</fullName>
    </submittedName>
</protein>
<dbReference type="Pfam" id="PF00023">
    <property type="entry name" value="Ank"/>
    <property type="match status" value="1"/>
</dbReference>
<feature type="region of interest" description="Disordered" evidence="2">
    <location>
        <begin position="44"/>
        <end position="72"/>
    </location>
</feature>
<feature type="repeat" description="ANK" evidence="1">
    <location>
        <begin position="560"/>
        <end position="592"/>
    </location>
</feature>
<dbReference type="AlphaFoldDB" id="K0TJX9"/>
<organism evidence="3 4">
    <name type="scientific">Thalassiosira oceanica</name>
    <name type="common">Marine diatom</name>
    <dbReference type="NCBI Taxonomy" id="159749"/>
    <lineage>
        <taxon>Eukaryota</taxon>
        <taxon>Sar</taxon>
        <taxon>Stramenopiles</taxon>
        <taxon>Ochrophyta</taxon>
        <taxon>Bacillariophyta</taxon>
        <taxon>Coscinodiscophyceae</taxon>
        <taxon>Thalassiosirophycidae</taxon>
        <taxon>Thalassiosirales</taxon>
        <taxon>Thalassiosiraceae</taxon>
        <taxon>Thalassiosira</taxon>
    </lineage>
</organism>
<dbReference type="PROSITE" id="PS50088">
    <property type="entry name" value="ANK_REPEAT"/>
    <property type="match status" value="4"/>
</dbReference>
<dbReference type="PANTHER" id="PTHR24133:SF40">
    <property type="entry name" value="ANKYRIN REPEAT DOMAIN 44"/>
    <property type="match status" value="1"/>
</dbReference>
<dbReference type="eggNOG" id="KOG4177">
    <property type="taxonomic scope" value="Eukaryota"/>
</dbReference>
<dbReference type="PANTHER" id="PTHR24133">
    <property type="entry name" value="ANKYRIN DOMAIN-CONTAINING"/>
    <property type="match status" value="1"/>
</dbReference>
<dbReference type="SMART" id="SM00248">
    <property type="entry name" value="ANK"/>
    <property type="match status" value="6"/>
</dbReference>
<evidence type="ECO:0000313" key="4">
    <source>
        <dbReference type="Proteomes" id="UP000266841"/>
    </source>
</evidence>
<feature type="repeat" description="ANK" evidence="1">
    <location>
        <begin position="434"/>
        <end position="466"/>
    </location>
</feature>
<gene>
    <name evidence="3" type="ORF">THAOC_04136</name>
</gene>
<dbReference type="Pfam" id="PF12796">
    <property type="entry name" value="Ank_2"/>
    <property type="match status" value="1"/>
</dbReference>
<proteinExistence type="predicted"/>
<feature type="repeat" description="ANK" evidence="1">
    <location>
        <begin position="467"/>
        <end position="499"/>
    </location>
</feature>
<dbReference type="InterPro" id="IPR036770">
    <property type="entry name" value="Ankyrin_rpt-contain_sf"/>
</dbReference>
<keyword evidence="4" id="KW-1185">Reference proteome</keyword>
<reference evidence="3 4" key="1">
    <citation type="journal article" date="2012" name="Genome Biol.">
        <title>Genome and low-iron response of an oceanic diatom adapted to chronic iron limitation.</title>
        <authorList>
            <person name="Lommer M."/>
            <person name="Specht M."/>
            <person name="Roy A.S."/>
            <person name="Kraemer L."/>
            <person name="Andreson R."/>
            <person name="Gutowska M.A."/>
            <person name="Wolf J."/>
            <person name="Bergner S.V."/>
            <person name="Schilhabel M.B."/>
            <person name="Klostermeier U.C."/>
            <person name="Beiko R.G."/>
            <person name="Rosenstiel P."/>
            <person name="Hippler M."/>
            <person name="Laroche J."/>
        </authorList>
    </citation>
    <scope>NUCLEOTIDE SEQUENCE [LARGE SCALE GENOMIC DNA]</scope>
    <source>
        <strain evidence="3 4">CCMP1005</strain>
    </source>
</reference>
<dbReference type="OrthoDB" id="38351at2759"/>
<dbReference type="SUPFAM" id="SSF48403">
    <property type="entry name" value="Ankyrin repeat"/>
    <property type="match status" value="1"/>
</dbReference>
<keyword evidence="1" id="KW-0040">ANK repeat</keyword>
<dbReference type="InterPro" id="IPR052391">
    <property type="entry name" value="E3_Ligase-Neurotoxin"/>
</dbReference>
<accession>K0TJX9</accession>
<evidence type="ECO:0000313" key="3">
    <source>
        <dbReference type="EMBL" id="EJK74201.1"/>
    </source>
</evidence>
<evidence type="ECO:0000256" key="2">
    <source>
        <dbReference type="SAM" id="MobiDB-lite"/>
    </source>
</evidence>
<dbReference type="EMBL" id="AGNL01003871">
    <property type="protein sequence ID" value="EJK74201.1"/>
    <property type="molecule type" value="Genomic_DNA"/>
</dbReference>
<feature type="repeat" description="ANK" evidence="1">
    <location>
        <begin position="400"/>
        <end position="432"/>
    </location>
</feature>